<evidence type="ECO:0000313" key="2">
    <source>
        <dbReference type="EMBL" id="KAB7755936.1"/>
    </source>
</evidence>
<sequence length="270" mass="28464">MRATLVIAAVVLVVGALVSLGVLAFGVSGFRVIADSRTLPTTMRSLVVDVGSVPVAIRITADRDAAEPRVDLRMVNSRRASADPLTLNDDGTEARITLAGEPTPFLQWTRGGEITVVLPPEVARRLSVTTEQDAGMVHLRADVDRFSARVDDGAVLLSGSANRVEVHNVHGQIRSRDAITVAESFTASTVHGDIEVDFTDVAPKAVEATTQDGDVVLGLPADGTYLVDASTGTNHGSTVVRVPRTTDRNAADAVITARTEHGDVEIDGLD</sequence>
<protein>
    <recommendedName>
        <fullName evidence="1">DUF4097 domain-containing protein</fullName>
    </recommendedName>
</protein>
<dbReference type="AlphaFoldDB" id="A0A5N5V294"/>
<organism evidence="2 3">
    <name type="scientific">Mycolicibacterium phlei DSM 43239 = CCUG 21000</name>
    <dbReference type="NCBI Taxonomy" id="1226750"/>
    <lineage>
        <taxon>Bacteria</taxon>
        <taxon>Bacillati</taxon>
        <taxon>Actinomycetota</taxon>
        <taxon>Actinomycetes</taxon>
        <taxon>Mycobacteriales</taxon>
        <taxon>Mycobacteriaceae</taxon>
        <taxon>Mycolicibacterium</taxon>
    </lineage>
</organism>
<keyword evidence="3" id="KW-1185">Reference proteome</keyword>
<name>A0A5N5V294_MYCPH</name>
<dbReference type="InterPro" id="IPR025164">
    <property type="entry name" value="Toastrack_DUF4097"/>
</dbReference>
<gene>
    <name evidence="2" type="ORF">MPHL21000_12915</name>
</gene>
<comment type="caution">
    <text evidence="2">The sequence shown here is derived from an EMBL/GenBank/DDBJ whole genome shotgun (WGS) entry which is preliminary data.</text>
</comment>
<accession>A0A5N5V294</accession>
<evidence type="ECO:0000313" key="3">
    <source>
        <dbReference type="Proteomes" id="UP000325690"/>
    </source>
</evidence>
<feature type="domain" description="DUF4097" evidence="1">
    <location>
        <begin position="135"/>
        <end position="266"/>
    </location>
</feature>
<evidence type="ECO:0000259" key="1">
    <source>
        <dbReference type="Pfam" id="PF13349"/>
    </source>
</evidence>
<reference evidence="2 3" key="1">
    <citation type="submission" date="2012-10" db="EMBL/GenBank/DDBJ databases">
        <title>The draft sequence of the Mycobacterium pheli genome.</title>
        <authorList>
            <person name="Pettersson B.M.F."/>
            <person name="Das S."/>
            <person name="Dasgupta S."/>
            <person name="Bhattacharya A."/>
            <person name="Kirsebom L.A."/>
        </authorList>
    </citation>
    <scope>NUCLEOTIDE SEQUENCE [LARGE SCALE GENOMIC DNA]</scope>
    <source>
        <strain evidence="2 3">CCUG 21000</strain>
    </source>
</reference>
<dbReference type="EMBL" id="ANBP01000015">
    <property type="protein sequence ID" value="KAB7755936.1"/>
    <property type="molecule type" value="Genomic_DNA"/>
</dbReference>
<proteinExistence type="predicted"/>
<dbReference type="Pfam" id="PF13349">
    <property type="entry name" value="DUF4097"/>
    <property type="match status" value="1"/>
</dbReference>
<dbReference type="Proteomes" id="UP000325690">
    <property type="component" value="Unassembled WGS sequence"/>
</dbReference>